<name>H9BX53_9BACT</name>
<dbReference type="Gene3D" id="3.30.479.20">
    <property type="entry name" value="Elongation factor Ts, dimerisation domain"/>
    <property type="match status" value="2"/>
</dbReference>
<comment type="subcellular location">
    <subcellularLocation>
        <location evidence="5 7">Cytoplasm</location>
    </subcellularLocation>
</comment>
<comment type="similarity">
    <text evidence="1 5 6">Belongs to the EF-Ts family.</text>
</comment>
<dbReference type="NCBIfam" id="TIGR00116">
    <property type="entry name" value="tsf"/>
    <property type="match status" value="1"/>
</dbReference>
<dbReference type="SUPFAM" id="SSF46934">
    <property type="entry name" value="UBA-like"/>
    <property type="match status" value="1"/>
</dbReference>
<organism evidence="9">
    <name type="scientific">uncultured bacterium W5-47b</name>
    <dbReference type="NCBI Taxonomy" id="1130998"/>
    <lineage>
        <taxon>Bacteria</taxon>
        <taxon>environmental samples</taxon>
    </lineage>
</organism>
<proteinExistence type="inferred from homology"/>
<dbReference type="PANTHER" id="PTHR11741:SF0">
    <property type="entry name" value="ELONGATION FACTOR TS, MITOCHONDRIAL"/>
    <property type="match status" value="1"/>
</dbReference>
<evidence type="ECO:0000256" key="2">
    <source>
        <dbReference type="ARBA" id="ARBA00016956"/>
    </source>
</evidence>
<dbReference type="PANTHER" id="PTHR11741">
    <property type="entry name" value="ELONGATION FACTOR TS"/>
    <property type="match status" value="1"/>
</dbReference>
<evidence type="ECO:0000313" key="9">
    <source>
        <dbReference type="EMBL" id="AFD03375.1"/>
    </source>
</evidence>
<evidence type="ECO:0000256" key="5">
    <source>
        <dbReference type="HAMAP-Rule" id="MF_00050"/>
    </source>
</evidence>
<evidence type="ECO:0000256" key="7">
    <source>
        <dbReference type="RuleBase" id="RU000643"/>
    </source>
</evidence>
<keyword evidence="4 5" id="KW-0648">Protein biosynthesis</keyword>
<sequence>MEIKEMKITAQQVNELRKKTGAGMMDCKKALTEADGDMEKAIEILRKKGAAVASKRAEKSANEGLIVTKISDDRKHGAISEVNCETDFVAKNKDFVNLADEVIEAVFNSQTGSVKELLDKNSDLNEKVNDLLGKVGEKIEISRIENEEAPNGILVDYVHLGSKLGVLLKFDNVTEAADELYNIGKDIAMQVAAMNPLSIYREDISKETIEKEIEIYKEVARKEGKPEQILEKITTGKLNKFYQENCLAEQSFIKDNSKTVGDLIKEFNTKYNSEVKIALFHRFHLGDENK</sequence>
<dbReference type="CDD" id="cd14275">
    <property type="entry name" value="UBA_EF-Ts"/>
    <property type="match status" value="1"/>
</dbReference>
<evidence type="ECO:0000256" key="1">
    <source>
        <dbReference type="ARBA" id="ARBA00005532"/>
    </source>
</evidence>
<dbReference type="GO" id="GO:0005737">
    <property type="term" value="C:cytoplasm"/>
    <property type="evidence" value="ECO:0007669"/>
    <property type="project" value="UniProtKB-SubCell"/>
</dbReference>
<accession>H9BX53</accession>
<evidence type="ECO:0000256" key="4">
    <source>
        <dbReference type="ARBA" id="ARBA00022917"/>
    </source>
</evidence>
<dbReference type="Gene3D" id="1.10.8.10">
    <property type="entry name" value="DNA helicase RuvA subunit, C-terminal domain"/>
    <property type="match status" value="1"/>
</dbReference>
<dbReference type="HAMAP" id="MF_00050">
    <property type="entry name" value="EF_Ts"/>
    <property type="match status" value="1"/>
</dbReference>
<dbReference type="InterPro" id="IPR014039">
    <property type="entry name" value="Transl_elong_EFTs/EF1B_dimer"/>
</dbReference>
<evidence type="ECO:0000256" key="6">
    <source>
        <dbReference type="RuleBase" id="RU000642"/>
    </source>
</evidence>
<dbReference type="AlphaFoldDB" id="H9BX53"/>
<feature type="region of interest" description="Involved in Mg(2+) ion dislocation from EF-Tu" evidence="5">
    <location>
        <begin position="86"/>
        <end position="89"/>
    </location>
</feature>
<keyword evidence="3 5" id="KW-0251">Elongation factor</keyword>
<dbReference type="PROSITE" id="PS01126">
    <property type="entry name" value="EF_TS_1"/>
    <property type="match status" value="1"/>
</dbReference>
<dbReference type="FunFam" id="1.10.8.10:FF:000001">
    <property type="entry name" value="Elongation factor Ts"/>
    <property type="match status" value="1"/>
</dbReference>
<dbReference type="SUPFAM" id="SSF54713">
    <property type="entry name" value="Elongation factor Ts (EF-Ts), dimerisation domain"/>
    <property type="match status" value="2"/>
</dbReference>
<dbReference type="Pfam" id="PF00889">
    <property type="entry name" value="EF_TS"/>
    <property type="match status" value="1"/>
</dbReference>
<keyword evidence="5" id="KW-0963">Cytoplasm</keyword>
<dbReference type="InterPro" id="IPR001816">
    <property type="entry name" value="Transl_elong_EFTs/EF1B"/>
</dbReference>
<evidence type="ECO:0000256" key="3">
    <source>
        <dbReference type="ARBA" id="ARBA00022768"/>
    </source>
</evidence>
<dbReference type="GO" id="GO:0003746">
    <property type="term" value="F:translation elongation factor activity"/>
    <property type="evidence" value="ECO:0007669"/>
    <property type="project" value="UniProtKB-UniRule"/>
</dbReference>
<protein>
    <recommendedName>
        <fullName evidence="2 5">Elongation factor Ts</fullName>
        <shortName evidence="5">EF-Ts</shortName>
    </recommendedName>
</protein>
<feature type="domain" description="Translation elongation factor EFTs/EF1B dimerisation" evidence="8">
    <location>
        <begin position="77"/>
        <end position="286"/>
    </location>
</feature>
<dbReference type="InterPro" id="IPR009060">
    <property type="entry name" value="UBA-like_sf"/>
</dbReference>
<dbReference type="InterPro" id="IPR018101">
    <property type="entry name" value="Transl_elong_Ts_CS"/>
</dbReference>
<dbReference type="Gene3D" id="1.10.286.20">
    <property type="match status" value="1"/>
</dbReference>
<reference evidence="9" key="1">
    <citation type="submission" date="2011-11" db="EMBL/GenBank/DDBJ databases">
        <title>Construction and analysis of a metagenome of deep-sea sediment.</title>
        <authorList>
            <person name="Huo Y.-Y."/>
            <person name="Cheng H."/>
            <person name="Wu M."/>
        </authorList>
    </citation>
    <scope>NUCLEOTIDE SEQUENCE</scope>
</reference>
<comment type="function">
    <text evidence="5 6">Associates with the EF-Tu.GDP complex and induces the exchange of GDP to GTP. It remains bound to the aminoacyl-tRNA.EF-Tu.GTP complex up to the GTP hydrolysis stage on the ribosome.</text>
</comment>
<dbReference type="EMBL" id="JQ085823">
    <property type="protein sequence ID" value="AFD03375.1"/>
    <property type="molecule type" value="Genomic_DNA"/>
</dbReference>
<evidence type="ECO:0000259" key="8">
    <source>
        <dbReference type="Pfam" id="PF00889"/>
    </source>
</evidence>
<gene>
    <name evidence="5" type="primary">tsf</name>
</gene>
<dbReference type="InterPro" id="IPR036402">
    <property type="entry name" value="EF-Ts_dimer_sf"/>
</dbReference>
<dbReference type="FunFam" id="1.10.286.20:FF:000001">
    <property type="entry name" value="Elongation factor Ts"/>
    <property type="match status" value="1"/>
</dbReference>
<dbReference type="PROSITE" id="PS01127">
    <property type="entry name" value="EF_TS_2"/>
    <property type="match status" value="1"/>
</dbReference>